<evidence type="ECO:0000313" key="2">
    <source>
        <dbReference type="EMBL" id="EJW03190.1"/>
    </source>
</evidence>
<dbReference type="EMBL" id="AFBI03000043">
    <property type="protein sequence ID" value="EJW03190.1"/>
    <property type="molecule type" value="Genomic_DNA"/>
</dbReference>
<evidence type="ECO:0000313" key="3">
    <source>
        <dbReference type="Proteomes" id="UP000003163"/>
    </source>
</evidence>
<dbReference type="AlphaFoldDB" id="J9DKS2"/>
<name>J9DKS2_EDHAE</name>
<keyword evidence="3" id="KW-1185">Reference proteome</keyword>
<feature type="compositionally biased region" description="Basic and acidic residues" evidence="1">
    <location>
        <begin position="1"/>
        <end position="13"/>
    </location>
</feature>
<reference evidence="3" key="2">
    <citation type="submission" date="2015-07" db="EMBL/GenBank/DDBJ databases">
        <title>Contrasting host-pathogen interactions and genome evolution in two generalist and specialist microsporidian pathogens of mosquitoes.</title>
        <authorList>
            <consortium name="The Broad Institute Genomics Platform"/>
            <consortium name="The Broad Institute Genome Sequencing Center for Infectious Disease"/>
            <person name="Cuomo C.A."/>
            <person name="Sanscrainte N.D."/>
            <person name="Goldberg J.M."/>
            <person name="Heiman D."/>
            <person name="Young S."/>
            <person name="Zeng Q."/>
            <person name="Becnel J.J."/>
            <person name="Birren B.W."/>
        </authorList>
    </citation>
    <scope>NUCLEOTIDE SEQUENCE [LARGE SCALE GENOMIC DNA]</scope>
    <source>
        <strain evidence="3">USNM 41457</strain>
    </source>
</reference>
<sequence>MDDSSFYKKENSKNDSININSKEKDSSNNNFIRNNNKKTYPKINNLLELKFGCYHLNKLQVSYVYHANIIVKSIFILFSTIKPYNLKYCKHIFTYNCLKRLSIVLNYKIF</sequence>
<comment type="caution">
    <text evidence="2">The sequence shown here is derived from an EMBL/GenBank/DDBJ whole genome shotgun (WGS) entry which is preliminary data.</text>
</comment>
<dbReference type="Proteomes" id="UP000003163">
    <property type="component" value="Unassembled WGS sequence"/>
</dbReference>
<dbReference type="VEuPathDB" id="MicrosporidiaDB:EDEG_02443"/>
<protein>
    <submittedName>
        <fullName evidence="2">Uncharacterized protein</fullName>
    </submittedName>
</protein>
<gene>
    <name evidence="2" type="ORF">EDEG_02443</name>
</gene>
<dbReference type="InParanoid" id="J9DKS2"/>
<dbReference type="HOGENOM" id="CLU_2171017_0_0_1"/>
<organism evidence="2 3">
    <name type="scientific">Edhazardia aedis (strain USNM 41457)</name>
    <name type="common">Microsporidian parasite</name>
    <dbReference type="NCBI Taxonomy" id="1003232"/>
    <lineage>
        <taxon>Eukaryota</taxon>
        <taxon>Fungi</taxon>
        <taxon>Fungi incertae sedis</taxon>
        <taxon>Microsporidia</taxon>
        <taxon>Edhazardia</taxon>
    </lineage>
</organism>
<feature type="region of interest" description="Disordered" evidence="1">
    <location>
        <begin position="1"/>
        <end position="36"/>
    </location>
</feature>
<proteinExistence type="predicted"/>
<accession>J9DKS2</accession>
<reference evidence="2 3" key="1">
    <citation type="submission" date="2011-08" db="EMBL/GenBank/DDBJ databases">
        <authorList>
            <person name="Liu Z.J."/>
            <person name="Shi F.L."/>
            <person name="Lu J.Q."/>
            <person name="Li M."/>
            <person name="Wang Z.L."/>
        </authorList>
    </citation>
    <scope>NUCLEOTIDE SEQUENCE [LARGE SCALE GENOMIC DNA]</scope>
    <source>
        <strain evidence="2 3">USNM 41457</strain>
    </source>
</reference>
<evidence type="ECO:0000256" key="1">
    <source>
        <dbReference type="SAM" id="MobiDB-lite"/>
    </source>
</evidence>